<evidence type="ECO:0000256" key="2">
    <source>
        <dbReference type="ARBA" id="ARBA00022679"/>
    </source>
</evidence>
<dbReference type="InterPro" id="IPR043129">
    <property type="entry name" value="ATPase_NBD"/>
</dbReference>
<organism evidence="10 11">
    <name type="scientific">Rhizobium rhizoryzae</name>
    <dbReference type="NCBI Taxonomy" id="451876"/>
    <lineage>
        <taxon>Bacteria</taxon>
        <taxon>Pseudomonadati</taxon>
        <taxon>Pseudomonadota</taxon>
        <taxon>Alphaproteobacteria</taxon>
        <taxon>Hyphomicrobiales</taxon>
        <taxon>Rhizobiaceae</taxon>
        <taxon>Rhizobium/Agrobacterium group</taxon>
        <taxon>Rhizobium</taxon>
    </lineage>
</organism>
<evidence type="ECO:0000256" key="1">
    <source>
        <dbReference type="ARBA" id="ARBA00009156"/>
    </source>
</evidence>
<dbReference type="Gene3D" id="3.30.420.40">
    <property type="match status" value="2"/>
</dbReference>
<evidence type="ECO:0000256" key="3">
    <source>
        <dbReference type="ARBA" id="ARBA00022741"/>
    </source>
</evidence>
<dbReference type="SUPFAM" id="SSF53067">
    <property type="entry name" value="Actin-like ATPase domain"/>
    <property type="match status" value="2"/>
</dbReference>
<accession>A0A7W6PSK7</accession>
<evidence type="ECO:0000256" key="5">
    <source>
        <dbReference type="ARBA" id="ARBA00022840"/>
    </source>
</evidence>
<dbReference type="InterPro" id="IPR018485">
    <property type="entry name" value="FGGY_C"/>
</dbReference>
<dbReference type="InterPro" id="IPR000577">
    <property type="entry name" value="Carb_kinase_FGGY"/>
</dbReference>
<dbReference type="InterPro" id="IPR018484">
    <property type="entry name" value="FGGY_N"/>
</dbReference>
<evidence type="ECO:0000256" key="7">
    <source>
        <dbReference type="RuleBase" id="RU003733"/>
    </source>
</evidence>
<keyword evidence="2 7" id="KW-0808">Transferase</keyword>
<dbReference type="PIRSF" id="PIRSF000538">
    <property type="entry name" value="GlpK"/>
    <property type="match status" value="1"/>
</dbReference>
<evidence type="ECO:0000259" key="9">
    <source>
        <dbReference type="Pfam" id="PF02782"/>
    </source>
</evidence>
<dbReference type="PANTHER" id="PTHR10196:SF69">
    <property type="entry name" value="GLYCEROL KINASE"/>
    <property type="match status" value="1"/>
</dbReference>
<keyword evidence="3" id="KW-0547">Nucleotide-binding</keyword>
<dbReference type="GO" id="GO:0004370">
    <property type="term" value="F:glycerol kinase activity"/>
    <property type="evidence" value="ECO:0007669"/>
    <property type="project" value="TreeGrafter"/>
</dbReference>
<dbReference type="RefSeq" id="WP_165131601.1">
    <property type="nucleotide sequence ID" value="NZ_CP049249.1"/>
</dbReference>
<dbReference type="EMBL" id="JACIEC010000003">
    <property type="protein sequence ID" value="MBB4144207.1"/>
    <property type="molecule type" value="Genomic_DNA"/>
</dbReference>
<keyword evidence="4 7" id="KW-0418">Kinase</keyword>
<dbReference type="GO" id="GO:0005829">
    <property type="term" value="C:cytosol"/>
    <property type="evidence" value="ECO:0007669"/>
    <property type="project" value="TreeGrafter"/>
</dbReference>
<keyword evidence="5" id="KW-0067">ATP-binding</keyword>
<protein>
    <recommendedName>
        <fullName evidence="6">ATP:glycerol 3-phosphotransferase</fullName>
    </recommendedName>
</protein>
<sequence length="504" mass="52587">MAQDIPLILAIDQGTTNTKAVLVDAAGKVLAKASAPLASSYPRPGWAEQSADAIWASVQSVIADIVSGDHGFIAGIAISNQRETLVVWDAETGEPLAPAILWQCRRTAKDCHALIDAGQDAAVADITGLSINALFPASKLGWVMGNIALARDLAEKGGLRAGTVDTWLLFKLTAGHVFATDHSNASRTMLFDTAKLEWSTHLCNLFKVPVSALPQALPSNSRFGKTAAGTTALSADTPILTMIGDSHAALYGHGVRAPGLVKATYGTGSSLMTLTEGRVLSRHGLSSTIAWSDERGVAYALEGNITVSAQAIAFAATLLGLDGPRALSDLAQSVSDSGEVVFVPALAGLGAPHWTDDATGTISGMTHATTPAHIARATMEAVTLQIADVFNAMQQDIGMALSGLMADGGASTNDFLMQLQADVLNRPVLRGDQPEVGALGAAAMAFRALGITAPQPSHARHFEPGTMQANARITLLARWHEAVTRVKSQGQVQGDSRHPAPVFY</sequence>
<dbReference type="GO" id="GO:0019563">
    <property type="term" value="P:glycerol catabolic process"/>
    <property type="evidence" value="ECO:0007669"/>
    <property type="project" value="TreeGrafter"/>
</dbReference>
<gene>
    <name evidence="10" type="ORF">GGQ72_002764</name>
</gene>
<dbReference type="PANTHER" id="PTHR10196">
    <property type="entry name" value="SUGAR KINASE"/>
    <property type="match status" value="1"/>
</dbReference>
<reference evidence="10 11" key="1">
    <citation type="submission" date="2020-08" db="EMBL/GenBank/DDBJ databases">
        <title>Genomic Encyclopedia of Type Strains, Phase IV (KMG-IV): sequencing the most valuable type-strain genomes for metagenomic binning, comparative biology and taxonomic classification.</title>
        <authorList>
            <person name="Goeker M."/>
        </authorList>
    </citation>
    <scope>NUCLEOTIDE SEQUENCE [LARGE SCALE GENOMIC DNA]</scope>
    <source>
        <strain evidence="10 11">DSM 29514</strain>
    </source>
</reference>
<evidence type="ECO:0000259" key="8">
    <source>
        <dbReference type="Pfam" id="PF00370"/>
    </source>
</evidence>
<dbReference type="Proteomes" id="UP000519897">
    <property type="component" value="Unassembled WGS sequence"/>
</dbReference>
<feature type="domain" description="Carbohydrate kinase FGGY N-terminal" evidence="8">
    <location>
        <begin position="8"/>
        <end position="252"/>
    </location>
</feature>
<dbReference type="PROSITE" id="PS00445">
    <property type="entry name" value="FGGY_KINASES_2"/>
    <property type="match status" value="1"/>
</dbReference>
<dbReference type="Pfam" id="PF02782">
    <property type="entry name" value="FGGY_C"/>
    <property type="match status" value="1"/>
</dbReference>
<comment type="similarity">
    <text evidence="1 7">Belongs to the FGGY kinase family.</text>
</comment>
<evidence type="ECO:0000313" key="11">
    <source>
        <dbReference type="Proteomes" id="UP000519897"/>
    </source>
</evidence>
<dbReference type="CDD" id="cd07769">
    <property type="entry name" value="ASKHA_NBD_FGGY_GK"/>
    <property type="match status" value="1"/>
</dbReference>
<dbReference type="InterPro" id="IPR018483">
    <property type="entry name" value="Carb_kinase_FGGY_CS"/>
</dbReference>
<evidence type="ECO:0000256" key="6">
    <source>
        <dbReference type="ARBA" id="ARBA00043149"/>
    </source>
</evidence>
<proteinExistence type="inferred from homology"/>
<keyword evidence="11" id="KW-1185">Reference proteome</keyword>
<evidence type="ECO:0000313" key="10">
    <source>
        <dbReference type="EMBL" id="MBB4144207.1"/>
    </source>
</evidence>
<comment type="caution">
    <text evidence="10">The sequence shown here is derived from an EMBL/GenBank/DDBJ whole genome shotgun (WGS) entry which is preliminary data.</text>
</comment>
<dbReference type="Pfam" id="PF00370">
    <property type="entry name" value="FGGY_N"/>
    <property type="match status" value="1"/>
</dbReference>
<evidence type="ECO:0000256" key="4">
    <source>
        <dbReference type="ARBA" id="ARBA00022777"/>
    </source>
</evidence>
<dbReference type="AlphaFoldDB" id="A0A7W6PSK7"/>
<dbReference type="GO" id="GO:0005524">
    <property type="term" value="F:ATP binding"/>
    <property type="evidence" value="ECO:0007669"/>
    <property type="project" value="UniProtKB-KW"/>
</dbReference>
<name>A0A7W6PSK7_9HYPH</name>
<feature type="domain" description="Carbohydrate kinase FGGY C-terminal" evidence="9">
    <location>
        <begin position="262"/>
        <end position="448"/>
    </location>
</feature>